<dbReference type="Proteomes" id="UP000008922">
    <property type="component" value="Chromosome"/>
</dbReference>
<evidence type="ECO:0000313" key="1">
    <source>
        <dbReference type="EMBL" id="BAJ64643.1"/>
    </source>
</evidence>
<keyword evidence="2" id="KW-1185">Reference proteome</keyword>
<dbReference type="EMBL" id="AP012029">
    <property type="protein sequence ID" value="BAJ64643.1"/>
    <property type="molecule type" value="Genomic_DNA"/>
</dbReference>
<dbReference type="AlphaFoldDB" id="E8N094"/>
<gene>
    <name evidence="1" type="ordered locus">ANT_26170</name>
</gene>
<name>E8N094_ANATU</name>
<proteinExistence type="predicted"/>
<sequence>MSLVDWKFPGLEFSLDALKNVLIEIILSGREICNFDTSYLA</sequence>
<accession>E8N094</accession>
<protein>
    <submittedName>
        <fullName evidence="1">Uncharacterized protein</fullName>
    </submittedName>
</protein>
<evidence type="ECO:0000313" key="2">
    <source>
        <dbReference type="Proteomes" id="UP000008922"/>
    </source>
</evidence>
<dbReference type="HOGENOM" id="CLU_3264883_0_0_0"/>
<dbReference type="InParanoid" id="E8N094"/>
<reference evidence="1 2" key="1">
    <citation type="submission" date="2010-12" db="EMBL/GenBank/DDBJ databases">
        <title>Whole genome sequence of Anaerolinea thermophila UNI-1.</title>
        <authorList>
            <person name="Narita-Yamada S."/>
            <person name="Kishi E."/>
            <person name="Watanabe Y."/>
            <person name="Takasaki K."/>
            <person name="Ankai A."/>
            <person name="Oguchi A."/>
            <person name="Fukui S."/>
            <person name="Takahashi M."/>
            <person name="Yashiro I."/>
            <person name="Hosoyama A."/>
            <person name="Sekiguchi Y."/>
            <person name="Hanada S."/>
            <person name="Fujita N."/>
        </authorList>
    </citation>
    <scope>NUCLEOTIDE SEQUENCE [LARGE SCALE GENOMIC DNA]</scope>
    <source>
        <strain evidence="2">DSM 14523 / JCM 11388 / NBRC 100420 / UNI-1</strain>
    </source>
</reference>
<organism evidence="1 2">
    <name type="scientific">Anaerolinea thermophila (strain DSM 14523 / JCM 11388 / NBRC 100420 / UNI-1)</name>
    <dbReference type="NCBI Taxonomy" id="926569"/>
    <lineage>
        <taxon>Bacteria</taxon>
        <taxon>Bacillati</taxon>
        <taxon>Chloroflexota</taxon>
        <taxon>Anaerolineae</taxon>
        <taxon>Anaerolineales</taxon>
        <taxon>Anaerolineaceae</taxon>
        <taxon>Anaerolinea</taxon>
    </lineage>
</organism>
<dbReference type="KEGG" id="atm:ANT_26170"/>